<comment type="caution">
    <text evidence="2">The sequence shown here is derived from an EMBL/GenBank/DDBJ whole genome shotgun (WGS) entry which is preliminary data.</text>
</comment>
<name>A0A3D2X9Q7_9FIRM</name>
<evidence type="ECO:0000313" key="3">
    <source>
        <dbReference type="Proteomes" id="UP000262969"/>
    </source>
</evidence>
<dbReference type="AlphaFoldDB" id="A0A3D2X9Q7"/>
<dbReference type="Proteomes" id="UP000262969">
    <property type="component" value="Unassembled WGS sequence"/>
</dbReference>
<proteinExistence type="predicted"/>
<dbReference type="EMBL" id="DPVV01000430">
    <property type="protein sequence ID" value="HCL03255.1"/>
    <property type="molecule type" value="Genomic_DNA"/>
</dbReference>
<reference evidence="2 3" key="1">
    <citation type="journal article" date="2018" name="Nat. Biotechnol.">
        <title>A standardized bacterial taxonomy based on genome phylogeny substantially revises the tree of life.</title>
        <authorList>
            <person name="Parks D.H."/>
            <person name="Chuvochina M."/>
            <person name="Waite D.W."/>
            <person name="Rinke C."/>
            <person name="Skarshewski A."/>
            <person name="Chaumeil P.A."/>
            <person name="Hugenholtz P."/>
        </authorList>
    </citation>
    <scope>NUCLEOTIDE SEQUENCE [LARGE SCALE GENOMIC DNA]</scope>
    <source>
        <strain evidence="2">UBA11728</strain>
    </source>
</reference>
<protein>
    <submittedName>
        <fullName evidence="2">Uncharacterized protein</fullName>
    </submittedName>
</protein>
<keyword evidence="1" id="KW-0732">Signal</keyword>
<organism evidence="2 3">
    <name type="scientific">Lachnoclostridium phytofermentans</name>
    <dbReference type="NCBI Taxonomy" id="66219"/>
    <lineage>
        <taxon>Bacteria</taxon>
        <taxon>Bacillati</taxon>
        <taxon>Bacillota</taxon>
        <taxon>Clostridia</taxon>
        <taxon>Lachnospirales</taxon>
        <taxon>Lachnospiraceae</taxon>
    </lineage>
</organism>
<evidence type="ECO:0000313" key="2">
    <source>
        <dbReference type="EMBL" id="HCL03255.1"/>
    </source>
</evidence>
<accession>A0A3D2X9Q7</accession>
<sequence length="91" mass="10557">MKIKTISRNALAVFILFILAIMPIKSSAATISPEHVFTVINTDYNTETKICPQHKNCYIYKTIKKDMLFCTSCNYICYQLTTLREFHQLSE</sequence>
<evidence type="ECO:0000256" key="1">
    <source>
        <dbReference type="SAM" id="SignalP"/>
    </source>
</evidence>
<feature type="signal peptide" evidence="1">
    <location>
        <begin position="1"/>
        <end position="28"/>
    </location>
</feature>
<gene>
    <name evidence="2" type="ORF">DHW61_12750</name>
</gene>
<feature type="chain" id="PRO_5017834023" evidence="1">
    <location>
        <begin position="29"/>
        <end position="91"/>
    </location>
</feature>